<keyword evidence="1" id="KW-0812">Transmembrane</keyword>
<evidence type="ECO:0000313" key="2">
    <source>
        <dbReference type="EMBL" id="KAI6780352.1"/>
    </source>
</evidence>
<keyword evidence="1" id="KW-0472">Membrane</keyword>
<dbReference type="Proteomes" id="UP001055219">
    <property type="component" value="Unassembled WGS sequence"/>
</dbReference>
<keyword evidence="1" id="KW-1133">Transmembrane helix</keyword>
<organism evidence="2 3">
    <name type="scientific">Emericellopsis cladophorae</name>
    <dbReference type="NCBI Taxonomy" id="2686198"/>
    <lineage>
        <taxon>Eukaryota</taxon>
        <taxon>Fungi</taxon>
        <taxon>Dikarya</taxon>
        <taxon>Ascomycota</taxon>
        <taxon>Pezizomycotina</taxon>
        <taxon>Sordariomycetes</taxon>
        <taxon>Hypocreomycetidae</taxon>
        <taxon>Hypocreales</taxon>
        <taxon>Bionectriaceae</taxon>
        <taxon>Emericellopsis</taxon>
    </lineage>
</organism>
<reference evidence="2" key="2">
    <citation type="submission" date="2022-07" db="EMBL/GenBank/DDBJ databases">
        <authorList>
            <person name="Goncalves M.F.M."/>
            <person name="Hilario S."/>
            <person name="Van De Peer Y."/>
            <person name="Esteves A.C."/>
            <person name="Alves A."/>
        </authorList>
    </citation>
    <scope>NUCLEOTIDE SEQUENCE</scope>
    <source>
        <strain evidence="2">MUM 19.33</strain>
    </source>
</reference>
<sequence length="85" mass="9202">MAATTTATPVRPSGAAARVVPFLVVAGSVSIVAYYVGSQLSRSRNVMDSRFAQYNSSQSETQRRKTFEGNAHLDPRTSLFNLLGH</sequence>
<protein>
    <submittedName>
        <fullName evidence="2">Uncharacterized protein</fullName>
    </submittedName>
</protein>
<evidence type="ECO:0000256" key="1">
    <source>
        <dbReference type="SAM" id="Phobius"/>
    </source>
</evidence>
<comment type="caution">
    <text evidence="2">The sequence shown here is derived from an EMBL/GenBank/DDBJ whole genome shotgun (WGS) entry which is preliminary data.</text>
</comment>
<gene>
    <name evidence="2" type="ORF">J7T54_005454</name>
</gene>
<dbReference type="OrthoDB" id="5188169at2759"/>
<feature type="transmembrane region" description="Helical" evidence="1">
    <location>
        <begin position="15"/>
        <end position="37"/>
    </location>
</feature>
<accession>A0A9Q0BCI3</accession>
<keyword evidence="3" id="KW-1185">Reference proteome</keyword>
<reference evidence="2" key="1">
    <citation type="journal article" date="2021" name="J Fungi (Basel)">
        <title>Genomic and Metabolomic Analyses of the Marine Fungus Emericellopsis cladophorae: Insights into Saltwater Adaptability Mechanisms and Its Biosynthetic Potential.</title>
        <authorList>
            <person name="Goncalves M.F.M."/>
            <person name="Hilario S."/>
            <person name="Van de Peer Y."/>
            <person name="Esteves A.C."/>
            <person name="Alves A."/>
        </authorList>
    </citation>
    <scope>NUCLEOTIDE SEQUENCE</scope>
    <source>
        <strain evidence="2">MUM 19.33</strain>
    </source>
</reference>
<proteinExistence type="predicted"/>
<evidence type="ECO:0000313" key="3">
    <source>
        <dbReference type="Proteomes" id="UP001055219"/>
    </source>
</evidence>
<name>A0A9Q0BCI3_9HYPO</name>
<dbReference type="GeneID" id="75831938"/>
<dbReference type="RefSeq" id="XP_051361208.1">
    <property type="nucleotide sequence ID" value="XM_051507676.1"/>
</dbReference>
<dbReference type="EMBL" id="JAGIXG020000034">
    <property type="protein sequence ID" value="KAI6780352.1"/>
    <property type="molecule type" value="Genomic_DNA"/>
</dbReference>
<dbReference type="AlphaFoldDB" id="A0A9Q0BCI3"/>